<evidence type="ECO:0000313" key="3">
    <source>
        <dbReference type="Proteomes" id="UP000183656"/>
    </source>
</evidence>
<accession>A0A1I7K9V1</accession>
<feature type="signal peptide" evidence="1">
    <location>
        <begin position="1"/>
        <end position="26"/>
    </location>
</feature>
<dbReference type="EMBL" id="FPBX01000042">
    <property type="protein sequence ID" value="SFU94192.1"/>
    <property type="molecule type" value="Genomic_DNA"/>
</dbReference>
<dbReference type="RefSeq" id="WP_054257578.1">
    <property type="nucleotide sequence ID" value="NZ_CYIG01000045.1"/>
</dbReference>
<reference evidence="2 3" key="1">
    <citation type="submission" date="2016-10" db="EMBL/GenBank/DDBJ databases">
        <authorList>
            <person name="de Groot N.N."/>
        </authorList>
    </citation>
    <scope>NUCLEOTIDE SEQUENCE [LARGE SCALE GENOMIC DNA]</scope>
    <source>
        <strain evidence="2 3">R-24608</strain>
    </source>
</reference>
<dbReference type="InterPro" id="IPR007487">
    <property type="entry name" value="ABC_transpt-TYRBP-like"/>
</dbReference>
<dbReference type="InterPro" id="IPR028082">
    <property type="entry name" value="Peripla_BP_I"/>
</dbReference>
<dbReference type="SUPFAM" id="SSF53822">
    <property type="entry name" value="Periplasmic binding protein-like I"/>
    <property type="match status" value="1"/>
</dbReference>
<name>A0A1I7K9V1_9BURK</name>
<protein>
    <submittedName>
        <fullName evidence="2">Putative ABC transport system substrate-binding protein</fullName>
    </submittedName>
</protein>
<evidence type="ECO:0000313" key="2">
    <source>
        <dbReference type="EMBL" id="SFU94192.1"/>
    </source>
</evidence>
<dbReference type="PANTHER" id="PTHR35271">
    <property type="entry name" value="ABC TRANSPORTER, SUBSTRATE-BINDING LIPOPROTEIN-RELATED"/>
    <property type="match status" value="1"/>
</dbReference>
<keyword evidence="3" id="KW-1185">Reference proteome</keyword>
<sequence>MSRRRFLQHCLHGAGLPLLAPLAAPAAPLVGKPLHILMITFRGETDVDKGFRAYLAEAGLQVRYTVRDVQQDVGRIPAILQEARALAPDLIYVWGTPITLAVVGAYDDPDRQHFIHDIPVVFALVAAPVRSRIVERLEAPGRNVTGAVHVVPFDVQLRVMQRYRPLQKLGVLYTGSEPNSRAIVEGARATCQDSGVALLERTFRTNAQGQPTADGVEELVAQLQAEGAQWLYLLPDTFLGSVYARVTPAALQAKLPCFGAAELAVRSGAALTGLVSRYYSVGQLAGAKAVEILVGGKSPATIPVERLKRFSLLVNMRVAHSLRLYPPIDMLNYAEVIAVGDAPPIAS</sequence>
<evidence type="ECO:0000256" key="1">
    <source>
        <dbReference type="SAM" id="SignalP"/>
    </source>
</evidence>
<dbReference type="PANTHER" id="PTHR35271:SF1">
    <property type="entry name" value="ABC TRANSPORTER, SUBSTRATE-BINDING LIPOPROTEIN"/>
    <property type="match status" value="1"/>
</dbReference>
<dbReference type="Pfam" id="PF04392">
    <property type="entry name" value="ABC_sub_bind"/>
    <property type="match status" value="1"/>
</dbReference>
<dbReference type="CDD" id="cd06325">
    <property type="entry name" value="PBP1_ABC_unchar_transporter"/>
    <property type="match status" value="1"/>
</dbReference>
<dbReference type="AlphaFoldDB" id="A0A1I7K9V1"/>
<dbReference type="Gene3D" id="3.40.50.2300">
    <property type="match status" value="2"/>
</dbReference>
<gene>
    <name evidence="2" type="ORF">SAMN04489707_104211</name>
</gene>
<feature type="chain" id="PRO_5010329660" evidence="1">
    <location>
        <begin position="27"/>
        <end position="347"/>
    </location>
</feature>
<dbReference type="STRING" id="343013.SAMN04489707_104211"/>
<proteinExistence type="predicted"/>
<dbReference type="Proteomes" id="UP000183656">
    <property type="component" value="Unassembled WGS sequence"/>
</dbReference>
<organism evidence="2 3">
    <name type="scientific">Paenacidovorax caeni</name>
    <dbReference type="NCBI Taxonomy" id="343013"/>
    <lineage>
        <taxon>Bacteria</taxon>
        <taxon>Pseudomonadati</taxon>
        <taxon>Pseudomonadota</taxon>
        <taxon>Betaproteobacteria</taxon>
        <taxon>Burkholderiales</taxon>
        <taxon>Comamonadaceae</taxon>
        <taxon>Paenacidovorax</taxon>
    </lineage>
</organism>
<keyword evidence="1" id="KW-0732">Signal</keyword>